<name>A0AAV7ML19_PLEWA</name>
<dbReference type="Proteomes" id="UP001066276">
    <property type="component" value="Chromosome 9"/>
</dbReference>
<evidence type="ECO:0000313" key="2">
    <source>
        <dbReference type="Proteomes" id="UP001066276"/>
    </source>
</evidence>
<protein>
    <recommendedName>
        <fullName evidence="3">Secreted protein</fullName>
    </recommendedName>
</protein>
<accession>A0AAV7ML19</accession>
<sequence>MLDPRGTADLLRGTAVLGRLVLITFLPTSCSSAGGLVGRSGVADRALRTSSEERPCCECGTEVGWPPLPLRLLLECRLGRSSWPRKAIAA</sequence>
<evidence type="ECO:0000313" key="1">
    <source>
        <dbReference type="EMBL" id="KAJ1104258.1"/>
    </source>
</evidence>
<organism evidence="1 2">
    <name type="scientific">Pleurodeles waltl</name>
    <name type="common">Iberian ribbed newt</name>
    <dbReference type="NCBI Taxonomy" id="8319"/>
    <lineage>
        <taxon>Eukaryota</taxon>
        <taxon>Metazoa</taxon>
        <taxon>Chordata</taxon>
        <taxon>Craniata</taxon>
        <taxon>Vertebrata</taxon>
        <taxon>Euteleostomi</taxon>
        <taxon>Amphibia</taxon>
        <taxon>Batrachia</taxon>
        <taxon>Caudata</taxon>
        <taxon>Salamandroidea</taxon>
        <taxon>Salamandridae</taxon>
        <taxon>Pleurodelinae</taxon>
        <taxon>Pleurodeles</taxon>
    </lineage>
</organism>
<reference evidence="1" key="1">
    <citation type="journal article" date="2022" name="bioRxiv">
        <title>Sequencing and chromosome-scale assembly of the giantPleurodeles waltlgenome.</title>
        <authorList>
            <person name="Brown T."/>
            <person name="Elewa A."/>
            <person name="Iarovenko S."/>
            <person name="Subramanian E."/>
            <person name="Araus A.J."/>
            <person name="Petzold A."/>
            <person name="Susuki M."/>
            <person name="Suzuki K.-i.T."/>
            <person name="Hayashi T."/>
            <person name="Toyoda A."/>
            <person name="Oliveira C."/>
            <person name="Osipova E."/>
            <person name="Leigh N.D."/>
            <person name="Simon A."/>
            <person name="Yun M.H."/>
        </authorList>
    </citation>
    <scope>NUCLEOTIDE SEQUENCE</scope>
    <source>
        <strain evidence="1">20211129_DDA</strain>
        <tissue evidence="1">Liver</tissue>
    </source>
</reference>
<dbReference type="AlphaFoldDB" id="A0AAV7ML19"/>
<dbReference type="EMBL" id="JANPWB010000013">
    <property type="protein sequence ID" value="KAJ1104258.1"/>
    <property type="molecule type" value="Genomic_DNA"/>
</dbReference>
<evidence type="ECO:0008006" key="3">
    <source>
        <dbReference type="Google" id="ProtNLM"/>
    </source>
</evidence>
<gene>
    <name evidence="1" type="ORF">NDU88_001670</name>
</gene>
<keyword evidence="2" id="KW-1185">Reference proteome</keyword>
<comment type="caution">
    <text evidence="1">The sequence shown here is derived from an EMBL/GenBank/DDBJ whole genome shotgun (WGS) entry which is preliminary data.</text>
</comment>
<proteinExistence type="predicted"/>